<dbReference type="EMBL" id="FMDM01000007">
    <property type="protein sequence ID" value="SCG61727.1"/>
    <property type="molecule type" value="Genomic_DNA"/>
</dbReference>
<dbReference type="Proteomes" id="UP000199360">
    <property type="component" value="Unassembled WGS sequence"/>
</dbReference>
<protein>
    <recommendedName>
        <fullName evidence="5">Glycosyltransferase 2-like domain-containing protein</fullName>
    </recommendedName>
</protein>
<dbReference type="InterPro" id="IPR029044">
    <property type="entry name" value="Nucleotide-diphossugar_trans"/>
</dbReference>
<evidence type="ECO:0000313" key="7">
    <source>
        <dbReference type="Proteomes" id="UP000199360"/>
    </source>
</evidence>
<name>A0A1C5ITP2_9ACTN</name>
<accession>A0A1C5ITP2</accession>
<dbReference type="InterPro" id="IPR001173">
    <property type="entry name" value="Glyco_trans_2-like"/>
</dbReference>
<comment type="pathway">
    <text evidence="1">Cell wall biogenesis; cell wall polysaccharide biosynthesis.</text>
</comment>
<reference evidence="7" key="1">
    <citation type="submission" date="2016-06" db="EMBL/GenBank/DDBJ databases">
        <authorList>
            <person name="Varghese N."/>
            <person name="Submissions Spin"/>
        </authorList>
    </citation>
    <scope>NUCLEOTIDE SEQUENCE [LARGE SCALE GENOMIC DNA]</scope>
    <source>
        <strain evidence="7">DSM 45647</strain>
    </source>
</reference>
<sequence>MDVSIVVLAWEDFHRTAACVRSLPAEAEIVAVDNGSSAEIRQALEEFCARQGVAYVQSGSNLGYARGMNLGVRHTSRANVILSNNDIVVHGDAVPRLLTALEDPRVGAAFPAVVTPAGVRQTEGGRFLTMGVGLGHATGLSLVVPRLRIVAPPERADWLTGPFVALRRSTFDAVGGVDETSFFYSEDMRLCWAVRQQGMRLAYVADAEIMHEDDATARRRWSAEEISERRTREFIRASRDLGGRRGRVATTAYVCGILLRAAVGRNPVRRAIARGAVAGLRAS</sequence>
<evidence type="ECO:0000259" key="5">
    <source>
        <dbReference type="Pfam" id="PF00535"/>
    </source>
</evidence>
<dbReference type="STRING" id="745366.GA0070213_107105"/>
<keyword evidence="4" id="KW-0808">Transferase</keyword>
<feature type="domain" description="Glycosyltransferase 2-like" evidence="5">
    <location>
        <begin position="4"/>
        <end position="115"/>
    </location>
</feature>
<dbReference type="OrthoDB" id="9771846at2"/>
<organism evidence="6 7">
    <name type="scientific">Micromonospora humi</name>
    <dbReference type="NCBI Taxonomy" id="745366"/>
    <lineage>
        <taxon>Bacteria</taxon>
        <taxon>Bacillati</taxon>
        <taxon>Actinomycetota</taxon>
        <taxon>Actinomycetes</taxon>
        <taxon>Micromonosporales</taxon>
        <taxon>Micromonosporaceae</taxon>
        <taxon>Micromonospora</taxon>
    </lineage>
</organism>
<dbReference type="AlphaFoldDB" id="A0A1C5ITP2"/>
<evidence type="ECO:0000256" key="4">
    <source>
        <dbReference type="ARBA" id="ARBA00022679"/>
    </source>
</evidence>
<evidence type="ECO:0000256" key="3">
    <source>
        <dbReference type="ARBA" id="ARBA00022676"/>
    </source>
</evidence>
<dbReference type="PANTHER" id="PTHR43179">
    <property type="entry name" value="RHAMNOSYLTRANSFERASE WBBL"/>
    <property type="match status" value="1"/>
</dbReference>
<gene>
    <name evidence="6" type="ORF">GA0070213_107105</name>
</gene>
<evidence type="ECO:0000256" key="2">
    <source>
        <dbReference type="ARBA" id="ARBA00006739"/>
    </source>
</evidence>
<keyword evidence="3" id="KW-0328">Glycosyltransferase</keyword>
<dbReference type="Gene3D" id="3.90.550.10">
    <property type="entry name" value="Spore Coat Polysaccharide Biosynthesis Protein SpsA, Chain A"/>
    <property type="match status" value="1"/>
</dbReference>
<dbReference type="GO" id="GO:0016757">
    <property type="term" value="F:glycosyltransferase activity"/>
    <property type="evidence" value="ECO:0007669"/>
    <property type="project" value="UniProtKB-KW"/>
</dbReference>
<proteinExistence type="inferred from homology"/>
<dbReference type="Pfam" id="PF00535">
    <property type="entry name" value="Glycos_transf_2"/>
    <property type="match status" value="1"/>
</dbReference>
<evidence type="ECO:0000256" key="1">
    <source>
        <dbReference type="ARBA" id="ARBA00004776"/>
    </source>
</evidence>
<dbReference type="PANTHER" id="PTHR43179:SF12">
    <property type="entry name" value="GALACTOFURANOSYLTRANSFERASE GLFT2"/>
    <property type="match status" value="1"/>
</dbReference>
<dbReference type="SUPFAM" id="SSF53448">
    <property type="entry name" value="Nucleotide-diphospho-sugar transferases"/>
    <property type="match status" value="1"/>
</dbReference>
<dbReference type="RefSeq" id="WP_091063549.1">
    <property type="nucleotide sequence ID" value="NZ_FMDM01000007.1"/>
</dbReference>
<evidence type="ECO:0000313" key="6">
    <source>
        <dbReference type="EMBL" id="SCG61727.1"/>
    </source>
</evidence>
<keyword evidence="7" id="KW-1185">Reference proteome</keyword>
<comment type="similarity">
    <text evidence="2">Belongs to the glycosyltransferase 2 family.</text>
</comment>